<dbReference type="SUPFAM" id="SSF50104">
    <property type="entry name" value="Translation proteins SH3-like domain"/>
    <property type="match status" value="1"/>
</dbReference>
<evidence type="ECO:0000256" key="5">
    <source>
        <dbReference type="ARBA" id="ARBA00035242"/>
    </source>
</evidence>
<gene>
    <name evidence="9" type="ORF">CWATWH0005_499</name>
</gene>
<sequence length="93" mass="10253">MVRKECYATIGRVGNIEARNIKLGKAGRSRHRGRRPHVRGSVMNPVDHPHGGGEGRAPVGRSGPMTPWGKPALGAKTRNKKKASSRLIVRRRR</sequence>
<dbReference type="GO" id="GO:1990904">
    <property type="term" value="C:ribonucleoprotein complex"/>
    <property type="evidence" value="ECO:0007669"/>
    <property type="project" value="UniProtKB-KW"/>
</dbReference>
<evidence type="ECO:0000259" key="8">
    <source>
        <dbReference type="SMART" id="SM01382"/>
    </source>
</evidence>
<feature type="compositionally biased region" description="Basic residues" evidence="7">
    <location>
        <begin position="25"/>
        <end position="38"/>
    </location>
</feature>
<proteinExistence type="inferred from homology"/>
<reference evidence="9 10" key="1">
    <citation type="submission" date="2013-01" db="EMBL/GenBank/DDBJ databases">
        <authorList>
            <person name="Bench S."/>
        </authorList>
    </citation>
    <scope>NUCLEOTIDE SEQUENCE [LARGE SCALE GENOMIC DNA]</scope>
    <source>
        <strain evidence="9 10">WH 0005</strain>
    </source>
</reference>
<dbReference type="Gene3D" id="4.10.950.10">
    <property type="entry name" value="Ribosomal protein L2, domain 3"/>
    <property type="match status" value="1"/>
</dbReference>
<dbReference type="InterPro" id="IPR022671">
    <property type="entry name" value="Ribosomal_uL2_CS"/>
</dbReference>
<comment type="caution">
    <text evidence="9">The sequence shown here is derived from an EMBL/GenBank/DDBJ whole genome shotgun (WGS) entry which is preliminary data.</text>
</comment>
<evidence type="ECO:0000256" key="7">
    <source>
        <dbReference type="SAM" id="MobiDB-lite"/>
    </source>
</evidence>
<evidence type="ECO:0000313" key="9">
    <source>
        <dbReference type="EMBL" id="CCQ57172.1"/>
    </source>
</evidence>
<dbReference type="AlphaFoldDB" id="T2IWI0"/>
<feature type="region of interest" description="Disordered" evidence="7">
    <location>
        <begin position="24"/>
        <end position="93"/>
    </location>
</feature>
<reference evidence="9 10" key="2">
    <citation type="submission" date="2013-09" db="EMBL/GenBank/DDBJ databases">
        <title>Whole genome comparison of six Crocosphaera watsonii strains with differing phenotypes.</title>
        <authorList>
            <person name="Bench S.R."/>
            <person name="Heller P."/>
            <person name="Frank I."/>
            <person name="Arciniega M."/>
            <person name="Shilova I.N."/>
            <person name="Zehr J.P."/>
        </authorList>
    </citation>
    <scope>NUCLEOTIDE SEQUENCE [LARGE SCALE GENOMIC DNA]</scope>
    <source>
        <strain evidence="9 10">WH 0005</strain>
    </source>
</reference>
<dbReference type="SMART" id="SM01382">
    <property type="entry name" value="Ribosomal_L2_C"/>
    <property type="match status" value="1"/>
</dbReference>
<dbReference type="InterPro" id="IPR008991">
    <property type="entry name" value="Translation_prot_SH3-like_sf"/>
</dbReference>
<feature type="compositionally biased region" description="Basic residues" evidence="7">
    <location>
        <begin position="77"/>
        <end position="93"/>
    </location>
</feature>
<dbReference type="PROSITE" id="PS00467">
    <property type="entry name" value="RIBOSOMAL_L2"/>
    <property type="match status" value="1"/>
</dbReference>
<feature type="domain" description="Large ribosomal subunit protein uL2 C-terminal" evidence="8">
    <location>
        <begin position="1"/>
        <end position="71"/>
    </location>
</feature>
<protein>
    <recommendedName>
        <fullName evidence="5">Large ribosomal subunit protein uL2</fullName>
    </recommendedName>
    <alternativeName>
        <fullName evidence="6">50S ribosomal protein L2</fullName>
    </alternativeName>
</protein>
<dbReference type="GO" id="GO:0005840">
    <property type="term" value="C:ribosome"/>
    <property type="evidence" value="ECO:0007669"/>
    <property type="project" value="UniProtKB-KW"/>
</dbReference>
<dbReference type="FunFam" id="4.10.950.10:FF:000001">
    <property type="entry name" value="50S ribosomal protein L2"/>
    <property type="match status" value="1"/>
</dbReference>
<keyword evidence="4" id="KW-0687">Ribonucleoprotein</keyword>
<dbReference type="Pfam" id="PF03947">
    <property type="entry name" value="Ribosomal_L2_C"/>
    <property type="match status" value="1"/>
</dbReference>
<organism evidence="9 10">
    <name type="scientific">Crocosphaera watsonii WH 0005</name>
    <dbReference type="NCBI Taxonomy" id="423472"/>
    <lineage>
        <taxon>Bacteria</taxon>
        <taxon>Bacillati</taxon>
        <taxon>Cyanobacteriota</taxon>
        <taxon>Cyanophyceae</taxon>
        <taxon>Oscillatoriophycideae</taxon>
        <taxon>Chroococcales</taxon>
        <taxon>Aphanothecaceae</taxon>
        <taxon>Crocosphaera</taxon>
    </lineage>
</organism>
<dbReference type="GO" id="GO:0019843">
    <property type="term" value="F:rRNA binding"/>
    <property type="evidence" value="ECO:0007669"/>
    <property type="project" value="UniProtKB-KW"/>
</dbReference>
<keyword evidence="3 9" id="KW-0689">Ribosomal protein</keyword>
<dbReference type="PANTHER" id="PTHR13691">
    <property type="entry name" value="RIBOSOMAL PROTEIN L2"/>
    <property type="match status" value="1"/>
</dbReference>
<evidence type="ECO:0000256" key="4">
    <source>
        <dbReference type="ARBA" id="ARBA00023274"/>
    </source>
</evidence>
<evidence type="ECO:0000256" key="3">
    <source>
        <dbReference type="ARBA" id="ARBA00022980"/>
    </source>
</evidence>
<dbReference type="GO" id="GO:0003735">
    <property type="term" value="F:structural constituent of ribosome"/>
    <property type="evidence" value="ECO:0007669"/>
    <property type="project" value="InterPro"/>
</dbReference>
<evidence type="ECO:0000313" key="10">
    <source>
        <dbReference type="Proteomes" id="UP000017981"/>
    </source>
</evidence>
<dbReference type="InterPro" id="IPR014726">
    <property type="entry name" value="Ribosomal_uL2_dom3"/>
</dbReference>
<evidence type="ECO:0000256" key="1">
    <source>
        <dbReference type="ARBA" id="ARBA00005636"/>
    </source>
</evidence>
<dbReference type="EMBL" id="CAQL01000772">
    <property type="protein sequence ID" value="CCQ57172.1"/>
    <property type="molecule type" value="Genomic_DNA"/>
</dbReference>
<dbReference type="InterPro" id="IPR002171">
    <property type="entry name" value="Ribosomal_uL2"/>
</dbReference>
<dbReference type="Proteomes" id="UP000017981">
    <property type="component" value="Unassembled WGS sequence"/>
</dbReference>
<evidence type="ECO:0000256" key="2">
    <source>
        <dbReference type="ARBA" id="ARBA00022730"/>
    </source>
</evidence>
<dbReference type="PANTHER" id="PTHR13691:SF5">
    <property type="entry name" value="LARGE RIBOSOMAL SUBUNIT PROTEIN UL2M"/>
    <property type="match status" value="1"/>
</dbReference>
<dbReference type="GO" id="GO:0006412">
    <property type="term" value="P:translation"/>
    <property type="evidence" value="ECO:0007669"/>
    <property type="project" value="InterPro"/>
</dbReference>
<keyword evidence="2" id="KW-0694">RNA-binding</keyword>
<comment type="similarity">
    <text evidence="1">Belongs to the universal ribosomal protein uL2 family.</text>
</comment>
<dbReference type="InterPro" id="IPR022669">
    <property type="entry name" value="Ribosomal_uL2_C"/>
</dbReference>
<evidence type="ECO:0000256" key="6">
    <source>
        <dbReference type="ARBA" id="ARBA00035459"/>
    </source>
</evidence>
<name>T2IWI0_CROWT</name>
<accession>T2IWI0</accession>
<keyword evidence="2" id="KW-0699">rRNA-binding</keyword>